<organism evidence="3 4">
    <name type="scientific">Lymnaea stagnalis</name>
    <name type="common">Great pond snail</name>
    <name type="synonym">Helix stagnalis</name>
    <dbReference type="NCBI Taxonomy" id="6523"/>
    <lineage>
        <taxon>Eukaryota</taxon>
        <taxon>Metazoa</taxon>
        <taxon>Spiralia</taxon>
        <taxon>Lophotrochozoa</taxon>
        <taxon>Mollusca</taxon>
        <taxon>Gastropoda</taxon>
        <taxon>Heterobranchia</taxon>
        <taxon>Euthyneura</taxon>
        <taxon>Panpulmonata</taxon>
        <taxon>Hygrophila</taxon>
        <taxon>Lymnaeoidea</taxon>
        <taxon>Lymnaeidae</taxon>
        <taxon>Lymnaea</taxon>
    </lineage>
</organism>
<feature type="compositionally biased region" description="Low complexity" evidence="1">
    <location>
        <begin position="70"/>
        <end position="81"/>
    </location>
</feature>
<evidence type="ECO:0000256" key="1">
    <source>
        <dbReference type="SAM" id="MobiDB-lite"/>
    </source>
</evidence>
<feature type="region of interest" description="Disordered" evidence="1">
    <location>
        <begin position="166"/>
        <end position="188"/>
    </location>
</feature>
<dbReference type="AlphaFoldDB" id="A0AAV2IPM6"/>
<dbReference type="Proteomes" id="UP001497497">
    <property type="component" value="Unassembled WGS sequence"/>
</dbReference>
<name>A0AAV2IPM6_LYMST</name>
<dbReference type="EMBL" id="CAXITT010001201">
    <property type="protein sequence ID" value="CAL1548166.1"/>
    <property type="molecule type" value="Genomic_DNA"/>
</dbReference>
<comment type="caution">
    <text evidence="3">The sequence shown here is derived from an EMBL/GenBank/DDBJ whole genome shotgun (WGS) entry which is preliminary data.</text>
</comment>
<feature type="region of interest" description="Disordered" evidence="1">
    <location>
        <begin position="101"/>
        <end position="127"/>
    </location>
</feature>
<gene>
    <name evidence="3" type="ORF">GSLYS_00021483001</name>
</gene>
<evidence type="ECO:0000256" key="2">
    <source>
        <dbReference type="SAM" id="SignalP"/>
    </source>
</evidence>
<feature type="region of interest" description="Disordered" evidence="1">
    <location>
        <begin position="62"/>
        <end position="81"/>
    </location>
</feature>
<evidence type="ECO:0000313" key="4">
    <source>
        <dbReference type="Proteomes" id="UP001497497"/>
    </source>
</evidence>
<keyword evidence="4" id="KW-1185">Reference proteome</keyword>
<feature type="compositionally biased region" description="Basic and acidic residues" evidence="1">
    <location>
        <begin position="114"/>
        <end position="125"/>
    </location>
</feature>
<proteinExistence type="predicted"/>
<keyword evidence="2" id="KW-0732">Signal</keyword>
<feature type="signal peptide" evidence="2">
    <location>
        <begin position="1"/>
        <end position="23"/>
    </location>
</feature>
<feature type="chain" id="PRO_5043472238" evidence="2">
    <location>
        <begin position="24"/>
        <end position="200"/>
    </location>
</feature>
<accession>A0AAV2IPM6</accession>
<sequence length="200" mass="22229">MKNFIQATFVIFALATFTDQISAQAEPFLEEDGSDDTSTDVNKRVWGKLRQGNGLQMLRLGKRTSGHPMLRLSRSSSDSDILKSLSPSDLQELLALLVDEPRDDMRRQPPLPRYGRDSSSVRRSDNSAGDNRLFRFLASLGGKSSSRPAPRGGRYRRSVVDEKASYGDFLTPNGYSPSTKAIPLPRYGRQNFEQADAVNA</sequence>
<reference evidence="3 4" key="1">
    <citation type="submission" date="2024-04" db="EMBL/GenBank/DDBJ databases">
        <authorList>
            <consortium name="Genoscope - CEA"/>
            <person name="William W."/>
        </authorList>
    </citation>
    <scope>NUCLEOTIDE SEQUENCE [LARGE SCALE GENOMIC DNA]</scope>
</reference>
<protein>
    <submittedName>
        <fullName evidence="3">Uncharacterized protein</fullName>
    </submittedName>
</protein>
<evidence type="ECO:0000313" key="3">
    <source>
        <dbReference type="EMBL" id="CAL1548166.1"/>
    </source>
</evidence>